<dbReference type="AlphaFoldDB" id="V2WU53"/>
<reference evidence="1 2" key="1">
    <citation type="journal article" date="2014" name="BMC Genomics">
        <title>Genome and secretome analysis of the hemibiotrophic fungal pathogen, Moniliophthora roreri, which causes frosty pod rot disease of cacao: mechanisms of the biotrophic and necrotrophic phases.</title>
        <authorList>
            <person name="Meinhardt L.W."/>
            <person name="Costa G.G.L."/>
            <person name="Thomazella D.P.T."/>
            <person name="Teixeira P.J.P.L."/>
            <person name="Carazzolle M.F."/>
            <person name="Schuster S.C."/>
            <person name="Carlson J.E."/>
            <person name="Guiltinan M.J."/>
            <person name="Mieczkowski P."/>
            <person name="Farmer A."/>
            <person name="Ramaraj T."/>
            <person name="Crozier J."/>
            <person name="Davis R.E."/>
            <person name="Shao J."/>
            <person name="Melnick R.L."/>
            <person name="Pereira G.A.G."/>
            <person name="Bailey B.A."/>
        </authorList>
    </citation>
    <scope>NUCLEOTIDE SEQUENCE [LARGE SCALE GENOMIC DNA]</scope>
    <source>
        <strain evidence="1 2">MCA 2997</strain>
    </source>
</reference>
<dbReference type="OrthoDB" id="5364171at2759"/>
<sequence>MSAFYAYITETRDDNTWRVVMAFADSATAEWWRAISGANNSLLADIRRINPWQTYIYNAVMFNILNFYPRTFVVALFSLCRMITVDIILNQTVTDLVNGNRSVAPSTR</sequence>
<dbReference type="HOGENOM" id="CLU_141755_0_0_1"/>
<dbReference type="Proteomes" id="UP000017559">
    <property type="component" value="Unassembled WGS sequence"/>
</dbReference>
<evidence type="ECO:0000313" key="1">
    <source>
        <dbReference type="EMBL" id="ESK84091.1"/>
    </source>
</evidence>
<protein>
    <submittedName>
        <fullName evidence="1">Uncharacterized protein</fullName>
    </submittedName>
</protein>
<evidence type="ECO:0000313" key="2">
    <source>
        <dbReference type="Proteomes" id="UP000017559"/>
    </source>
</evidence>
<comment type="caution">
    <text evidence="1">The sequence shown here is derived from an EMBL/GenBank/DDBJ whole genome shotgun (WGS) entry which is preliminary data.</text>
</comment>
<dbReference type="EMBL" id="AWSO01001372">
    <property type="protein sequence ID" value="ESK84091.1"/>
    <property type="molecule type" value="Genomic_DNA"/>
</dbReference>
<accession>V2WU53</accession>
<gene>
    <name evidence="1" type="ORF">Moror_11457</name>
</gene>
<name>V2WU53_MONRO</name>
<keyword evidence="2" id="KW-1185">Reference proteome</keyword>
<proteinExistence type="predicted"/>
<organism evidence="1 2">
    <name type="scientific">Moniliophthora roreri (strain MCA 2997)</name>
    <name type="common">Cocoa frosty pod rot fungus</name>
    <name type="synonym">Crinipellis roreri</name>
    <dbReference type="NCBI Taxonomy" id="1381753"/>
    <lineage>
        <taxon>Eukaryota</taxon>
        <taxon>Fungi</taxon>
        <taxon>Dikarya</taxon>
        <taxon>Basidiomycota</taxon>
        <taxon>Agaricomycotina</taxon>
        <taxon>Agaricomycetes</taxon>
        <taxon>Agaricomycetidae</taxon>
        <taxon>Agaricales</taxon>
        <taxon>Marasmiineae</taxon>
        <taxon>Marasmiaceae</taxon>
        <taxon>Moniliophthora</taxon>
    </lineage>
</organism>
<dbReference type="KEGG" id="mrr:Moror_11457"/>